<dbReference type="OrthoDB" id="5215637at2759"/>
<dbReference type="STRING" id="1182544.W9WTB7"/>
<name>W9WTB7_9EURO</name>
<organism evidence="1 2">
    <name type="scientific">Cladophialophora yegresii CBS 114405</name>
    <dbReference type="NCBI Taxonomy" id="1182544"/>
    <lineage>
        <taxon>Eukaryota</taxon>
        <taxon>Fungi</taxon>
        <taxon>Dikarya</taxon>
        <taxon>Ascomycota</taxon>
        <taxon>Pezizomycotina</taxon>
        <taxon>Eurotiomycetes</taxon>
        <taxon>Chaetothyriomycetidae</taxon>
        <taxon>Chaetothyriales</taxon>
        <taxon>Herpotrichiellaceae</taxon>
        <taxon>Cladophialophora</taxon>
    </lineage>
</organism>
<reference evidence="1 2" key="1">
    <citation type="submission" date="2013-03" db="EMBL/GenBank/DDBJ databases">
        <title>The Genome Sequence of Cladophialophora yegresii CBS 114405.</title>
        <authorList>
            <consortium name="The Broad Institute Genomics Platform"/>
            <person name="Cuomo C."/>
            <person name="de Hoog S."/>
            <person name="Gorbushina A."/>
            <person name="Walker B."/>
            <person name="Young S.K."/>
            <person name="Zeng Q."/>
            <person name="Gargeya S."/>
            <person name="Fitzgerald M."/>
            <person name="Haas B."/>
            <person name="Abouelleil A."/>
            <person name="Allen A.W."/>
            <person name="Alvarado L."/>
            <person name="Arachchi H.M."/>
            <person name="Berlin A.M."/>
            <person name="Chapman S.B."/>
            <person name="Gainer-Dewar J."/>
            <person name="Goldberg J."/>
            <person name="Griggs A."/>
            <person name="Gujja S."/>
            <person name="Hansen M."/>
            <person name="Howarth C."/>
            <person name="Imamovic A."/>
            <person name="Ireland A."/>
            <person name="Larimer J."/>
            <person name="McCowan C."/>
            <person name="Murphy C."/>
            <person name="Pearson M."/>
            <person name="Poon T.W."/>
            <person name="Priest M."/>
            <person name="Roberts A."/>
            <person name="Saif S."/>
            <person name="Shea T."/>
            <person name="Sisk P."/>
            <person name="Sykes S."/>
            <person name="Wortman J."/>
            <person name="Nusbaum C."/>
            <person name="Birren B."/>
        </authorList>
    </citation>
    <scope>NUCLEOTIDE SEQUENCE [LARGE SCALE GENOMIC DNA]</scope>
    <source>
        <strain evidence="1 2">CBS 114405</strain>
    </source>
</reference>
<evidence type="ECO:0000313" key="1">
    <source>
        <dbReference type="EMBL" id="EXJ61579.1"/>
    </source>
</evidence>
<gene>
    <name evidence="1" type="ORF">A1O7_02007</name>
</gene>
<keyword evidence="2" id="KW-1185">Reference proteome</keyword>
<proteinExistence type="predicted"/>
<protein>
    <submittedName>
        <fullName evidence="1">Uncharacterized protein</fullName>
    </submittedName>
</protein>
<evidence type="ECO:0000313" key="2">
    <source>
        <dbReference type="Proteomes" id="UP000019473"/>
    </source>
</evidence>
<dbReference type="HOGENOM" id="CLU_133009_0_0_1"/>
<sequence length="120" mass="12752">DGTQTSNPAFQPCVPSANVTHCCRTGETCLKSGLCLAMNHTSLNSGLCTDSTWQDQACFLQCVNSYRAGPSTVYRCNNNNWCCADGVANSTSCCQDKGVGLFPILKHAAVENGSAFIKGY</sequence>
<dbReference type="Proteomes" id="UP000019473">
    <property type="component" value="Unassembled WGS sequence"/>
</dbReference>
<dbReference type="AlphaFoldDB" id="W9WTB7"/>
<dbReference type="EMBL" id="AMGW01000002">
    <property type="protein sequence ID" value="EXJ61579.1"/>
    <property type="molecule type" value="Genomic_DNA"/>
</dbReference>
<dbReference type="GeneID" id="19176618"/>
<dbReference type="VEuPathDB" id="FungiDB:A1O7_02007"/>
<comment type="caution">
    <text evidence="1">The sequence shown here is derived from an EMBL/GenBank/DDBJ whole genome shotgun (WGS) entry which is preliminary data.</text>
</comment>
<dbReference type="RefSeq" id="XP_007754233.1">
    <property type="nucleotide sequence ID" value="XM_007756043.1"/>
</dbReference>
<feature type="non-terminal residue" evidence="1">
    <location>
        <position position="120"/>
    </location>
</feature>
<accession>W9WTB7</accession>
<feature type="non-terminal residue" evidence="1">
    <location>
        <position position="1"/>
    </location>
</feature>